<dbReference type="Gene3D" id="1.10.357.10">
    <property type="entry name" value="Tetracycline Repressor, domain 2"/>
    <property type="match status" value="1"/>
</dbReference>
<proteinExistence type="predicted"/>
<name>A0A3N1XKP1_9FIRM</name>
<feature type="DNA-binding region" description="H-T-H motif" evidence="2">
    <location>
        <begin position="31"/>
        <end position="50"/>
    </location>
</feature>
<dbReference type="OrthoDB" id="9808476at2"/>
<evidence type="ECO:0000256" key="2">
    <source>
        <dbReference type="PROSITE-ProRule" id="PRU00335"/>
    </source>
</evidence>
<comment type="caution">
    <text evidence="5">The sequence shown here is derived from an EMBL/GenBank/DDBJ whole genome shotgun (WGS) entry which is preliminary data.</text>
</comment>
<evidence type="ECO:0000313" key="5">
    <source>
        <dbReference type="EMBL" id="ROR27274.1"/>
    </source>
</evidence>
<keyword evidence="6" id="KW-1185">Reference proteome</keyword>
<keyword evidence="3" id="KW-0812">Transmembrane</keyword>
<evidence type="ECO:0000256" key="1">
    <source>
        <dbReference type="ARBA" id="ARBA00023125"/>
    </source>
</evidence>
<reference evidence="5 6" key="1">
    <citation type="submission" date="2018-11" db="EMBL/GenBank/DDBJ databases">
        <title>Genomic Encyclopedia of Type Strains, Phase IV (KMG-IV): sequencing the most valuable type-strain genomes for metagenomic binning, comparative biology and taxonomic classification.</title>
        <authorList>
            <person name="Goeker M."/>
        </authorList>
    </citation>
    <scope>NUCLEOTIDE SEQUENCE [LARGE SCALE GENOMIC DNA]</scope>
    <source>
        <strain evidence="5 6">DSM 26537</strain>
    </source>
</reference>
<evidence type="ECO:0000259" key="4">
    <source>
        <dbReference type="PROSITE" id="PS50977"/>
    </source>
</evidence>
<feature type="transmembrane region" description="Helical" evidence="3">
    <location>
        <begin position="152"/>
        <end position="172"/>
    </location>
</feature>
<protein>
    <submittedName>
        <fullName evidence="5">TetR family transcriptional regulator</fullName>
    </submittedName>
</protein>
<accession>A0A3N1XKP1</accession>
<dbReference type="RefSeq" id="WP_123609963.1">
    <property type="nucleotide sequence ID" value="NZ_RJVG01000007.1"/>
</dbReference>
<keyword evidence="3" id="KW-0472">Membrane</keyword>
<dbReference type="EMBL" id="RJVG01000007">
    <property type="protein sequence ID" value="ROR27274.1"/>
    <property type="molecule type" value="Genomic_DNA"/>
</dbReference>
<keyword evidence="1 2" id="KW-0238">DNA-binding</keyword>
<evidence type="ECO:0000313" key="6">
    <source>
        <dbReference type="Proteomes" id="UP000273083"/>
    </source>
</evidence>
<dbReference type="PROSITE" id="PS50977">
    <property type="entry name" value="HTH_TETR_2"/>
    <property type="match status" value="1"/>
</dbReference>
<feature type="domain" description="HTH tetR-type" evidence="4">
    <location>
        <begin position="8"/>
        <end position="68"/>
    </location>
</feature>
<dbReference type="PRINTS" id="PR00455">
    <property type="entry name" value="HTHTETR"/>
</dbReference>
<dbReference type="PANTHER" id="PTHR43479">
    <property type="entry name" value="ACREF/ENVCD OPERON REPRESSOR-RELATED"/>
    <property type="match status" value="1"/>
</dbReference>
<dbReference type="PANTHER" id="PTHR43479:SF11">
    <property type="entry name" value="ACREF_ENVCD OPERON REPRESSOR-RELATED"/>
    <property type="match status" value="1"/>
</dbReference>
<keyword evidence="3" id="KW-1133">Transmembrane helix</keyword>
<dbReference type="GO" id="GO:0003677">
    <property type="term" value="F:DNA binding"/>
    <property type="evidence" value="ECO:0007669"/>
    <property type="project" value="UniProtKB-UniRule"/>
</dbReference>
<dbReference type="Proteomes" id="UP000273083">
    <property type="component" value="Unassembled WGS sequence"/>
</dbReference>
<evidence type="ECO:0000256" key="3">
    <source>
        <dbReference type="SAM" id="Phobius"/>
    </source>
</evidence>
<gene>
    <name evidence="5" type="ORF">EDD66_107188</name>
</gene>
<dbReference type="InterPro" id="IPR050624">
    <property type="entry name" value="HTH-type_Tx_Regulator"/>
</dbReference>
<dbReference type="InterPro" id="IPR009057">
    <property type="entry name" value="Homeodomain-like_sf"/>
</dbReference>
<organism evidence="5 6">
    <name type="scientific">Mobilisporobacter senegalensis</name>
    <dbReference type="NCBI Taxonomy" id="1329262"/>
    <lineage>
        <taxon>Bacteria</taxon>
        <taxon>Bacillati</taxon>
        <taxon>Bacillota</taxon>
        <taxon>Clostridia</taxon>
        <taxon>Lachnospirales</taxon>
        <taxon>Lachnospiraceae</taxon>
        <taxon>Mobilisporobacter</taxon>
    </lineage>
</organism>
<dbReference type="SUPFAM" id="SSF46689">
    <property type="entry name" value="Homeodomain-like"/>
    <property type="match status" value="1"/>
</dbReference>
<sequence>MYKGNKNYEVKDSILKASEKLFAENGYDGTSISQIAKEADITKSLLYYYFESKDKILEELFSNYLASTMEEKNKIISSDLTEDEKIKKSMESGFSFLFNNKNIIRILLLEMLKDNERKRNLMNIIETISPENIFHLESFKEKKENLEQFESFAFFFGLAPIISYMLLGDMWIKNNNISEEDFRSQFISMASNAFSNYLTGFDHDILKSIHESLDKGLKKLL</sequence>
<dbReference type="AlphaFoldDB" id="A0A3N1XKP1"/>
<dbReference type="Pfam" id="PF00440">
    <property type="entry name" value="TetR_N"/>
    <property type="match status" value="1"/>
</dbReference>
<dbReference type="InterPro" id="IPR001647">
    <property type="entry name" value="HTH_TetR"/>
</dbReference>